<dbReference type="EMBL" id="VJMJ01000202">
    <property type="protein sequence ID" value="KAF0727078.1"/>
    <property type="molecule type" value="Genomic_DNA"/>
</dbReference>
<gene>
    <name evidence="1" type="ORF">Ae201684_014815</name>
</gene>
<evidence type="ECO:0000313" key="2">
    <source>
        <dbReference type="Proteomes" id="UP000481153"/>
    </source>
</evidence>
<comment type="caution">
    <text evidence="1">The sequence shown here is derived from an EMBL/GenBank/DDBJ whole genome shotgun (WGS) entry which is preliminary data.</text>
</comment>
<dbReference type="Proteomes" id="UP000481153">
    <property type="component" value="Unassembled WGS sequence"/>
</dbReference>
<evidence type="ECO:0000313" key="1">
    <source>
        <dbReference type="EMBL" id="KAF0727078.1"/>
    </source>
</evidence>
<organism evidence="1 2">
    <name type="scientific">Aphanomyces euteiches</name>
    <dbReference type="NCBI Taxonomy" id="100861"/>
    <lineage>
        <taxon>Eukaryota</taxon>
        <taxon>Sar</taxon>
        <taxon>Stramenopiles</taxon>
        <taxon>Oomycota</taxon>
        <taxon>Saprolegniomycetes</taxon>
        <taxon>Saprolegniales</taxon>
        <taxon>Verrucalvaceae</taxon>
        <taxon>Aphanomyces</taxon>
    </lineage>
</organism>
<dbReference type="AlphaFoldDB" id="A0A6G0WIN1"/>
<name>A0A6G0WIN1_9STRA</name>
<keyword evidence="2" id="KW-1185">Reference proteome</keyword>
<accession>A0A6G0WIN1</accession>
<sequence>MKRRRTRWTFQLCEIYRLLGWTIFTGQFTMATPWRFIRRRSCSSIRVASHQAGLGIDSAYCDRSGGAVVAVLVSS</sequence>
<reference evidence="1 2" key="1">
    <citation type="submission" date="2019-07" db="EMBL/GenBank/DDBJ databases">
        <title>Genomics analysis of Aphanomyces spp. identifies a new class of oomycete effector associated with host adaptation.</title>
        <authorList>
            <person name="Gaulin E."/>
        </authorList>
    </citation>
    <scope>NUCLEOTIDE SEQUENCE [LARGE SCALE GENOMIC DNA]</scope>
    <source>
        <strain evidence="1 2">ATCC 201684</strain>
    </source>
</reference>
<protein>
    <submittedName>
        <fullName evidence="1">Uncharacterized protein</fullName>
    </submittedName>
</protein>
<proteinExistence type="predicted"/>